<evidence type="ECO:0000256" key="7">
    <source>
        <dbReference type="RuleBase" id="RU003707"/>
    </source>
</evidence>
<dbReference type="Pfam" id="PF00378">
    <property type="entry name" value="ECH_1"/>
    <property type="match status" value="1"/>
</dbReference>
<dbReference type="AlphaFoldDB" id="A0A9D2WPG4"/>
<dbReference type="CDD" id="cd06558">
    <property type="entry name" value="crotonase-like"/>
    <property type="match status" value="1"/>
</dbReference>
<reference evidence="8" key="1">
    <citation type="submission" date="2016-02" db="EMBL/GenBank/DDBJ databases">
        <title>Draft Genome Sequence of Sporotomaculum syntrophicum Strain FB, a Syntrophic Benzoate Degrader.</title>
        <authorList>
            <person name="Nobu M.K."/>
            <person name="Narihiro T."/>
            <person name="Qiu Y.-L."/>
            <person name="Ohashi A."/>
            <person name="Liu W.-T."/>
            <person name="Yuji S."/>
        </authorList>
    </citation>
    <scope>NUCLEOTIDE SEQUENCE</scope>
    <source>
        <strain evidence="8">FB</strain>
    </source>
</reference>
<comment type="pathway">
    <text evidence="1">Lipid metabolism; butanoate metabolism.</text>
</comment>
<name>A0A9D2WPG4_9FIRM</name>
<dbReference type="OrthoDB" id="9775794at2"/>
<dbReference type="InterPro" id="IPR001753">
    <property type="entry name" value="Enoyl-CoA_hydra/iso"/>
</dbReference>
<evidence type="ECO:0000256" key="4">
    <source>
        <dbReference type="ARBA" id="ARBA00023239"/>
    </source>
</evidence>
<comment type="subunit">
    <text evidence="3">Homotetramer.</text>
</comment>
<evidence type="ECO:0000313" key="8">
    <source>
        <dbReference type="EMBL" id="KAF1084511.1"/>
    </source>
</evidence>
<dbReference type="InterPro" id="IPR029045">
    <property type="entry name" value="ClpP/crotonase-like_dom_sf"/>
</dbReference>
<dbReference type="RefSeq" id="WP_161822588.1">
    <property type="nucleotide sequence ID" value="NZ_LSRS01000005.1"/>
</dbReference>
<keyword evidence="9" id="KW-1185">Reference proteome</keyword>
<dbReference type="PANTHER" id="PTHR11941">
    <property type="entry name" value="ENOYL-COA HYDRATASE-RELATED"/>
    <property type="match status" value="1"/>
</dbReference>
<keyword evidence="4 8" id="KW-0456">Lyase</keyword>
<evidence type="ECO:0000256" key="1">
    <source>
        <dbReference type="ARBA" id="ARBA00005086"/>
    </source>
</evidence>
<dbReference type="EC" id="4.2.1.150" evidence="6"/>
<dbReference type="FunFam" id="1.10.12.10:FF:000001">
    <property type="entry name" value="Probable enoyl-CoA hydratase, mitochondrial"/>
    <property type="match status" value="1"/>
</dbReference>
<evidence type="ECO:0000256" key="6">
    <source>
        <dbReference type="ARBA" id="ARBA00067035"/>
    </source>
</evidence>
<organism evidence="8 9">
    <name type="scientific">Sporotomaculum syntrophicum</name>
    <dbReference type="NCBI Taxonomy" id="182264"/>
    <lineage>
        <taxon>Bacteria</taxon>
        <taxon>Bacillati</taxon>
        <taxon>Bacillota</taxon>
        <taxon>Clostridia</taxon>
        <taxon>Eubacteriales</taxon>
        <taxon>Desulfallaceae</taxon>
        <taxon>Sporotomaculum</taxon>
    </lineage>
</organism>
<dbReference type="InterPro" id="IPR014748">
    <property type="entry name" value="Enoyl-CoA_hydra_C"/>
</dbReference>
<comment type="caution">
    <text evidence="8">The sequence shown here is derived from an EMBL/GenBank/DDBJ whole genome shotgun (WGS) entry which is preliminary data.</text>
</comment>
<dbReference type="Proteomes" id="UP000798488">
    <property type="component" value="Unassembled WGS sequence"/>
</dbReference>
<dbReference type="PANTHER" id="PTHR11941:SF54">
    <property type="entry name" value="ENOYL-COA HYDRATASE, MITOCHONDRIAL"/>
    <property type="match status" value="1"/>
</dbReference>
<accession>A0A9D2WPG4</accession>
<comment type="catalytic activity">
    <reaction evidence="5">
        <text>a short-chain (3S)-3-hydroxyacyl-CoA = a short-chain (2E)-enoyl-CoA + H2O</text>
        <dbReference type="Rhea" id="RHEA:52664"/>
        <dbReference type="ChEBI" id="CHEBI:15377"/>
        <dbReference type="ChEBI" id="CHEBI:87488"/>
        <dbReference type="ChEBI" id="CHEBI:136760"/>
        <dbReference type="EC" id="4.2.1.150"/>
    </reaction>
</comment>
<gene>
    <name evidence="8" type="primary">echA8_3</name>
    <name evidence="8" type="ORF">SPSYN_02289</name>
</gene>
<evidence type="ECO:0000256" key="3">
    <source>
        <dbReference type="ARBA" id="ARBA00011881"/>
    </source>
</evidence>
<dbReference type="InterPro" id="IPR018376">
    <property type="entry name" value="Enoyl-CoA_hyd/isom_CS"/>
</dbReference>
<dbReference type="Gene3D" id="1.10.12.10">
    <property type="entry name" value="Lyase 2-enoyl-coa Hydratase, Chain A, domain 2"/>
    <property type="match status" value="1"/>
</dbReference>
<dbReference type="GO" id="GO:0006635">
    <property type="term" value="P:fatty acid beta-oxidation"/>
    <property type="evidence" value="ECO:0007669"/>
    <property type="project" value="TreeGrafter"/>
</dbReference>
<proteinExistence type="inferred from homology"/>
<evidence type="ECO:0000256" key="5">
    <source>
        <dbReference type="ARBA" id="ARBA00050624"/>
    </source>
</evidence>
<dbReference type="FunFam" id="3.90.226.10:FF:000009">
    <property type="entry name" value="Carnitinyl-CoA dehydratase"/>
    <property type="match status" value="1"/>
</dbReference>
<protein>
    <recommendedName>
        <fullName evidence="6">short-chain-enoyl-CoA hydratase</fullName>
        <ecNumber evidence="6">4.2.1.150</ecNumber>
    </recommendedName>
</protein>
<dbReference type="EMBL" id="LSRS01000005">
    <property type="protein sequence ID" value="KAF1084511.1"/>
    <property type="molecule type" value="Genomic_DNA"/>
</dbReference>
<evidence type="ECO:0000256" key="2">
    <source>
        <dbReference type="ARBA" id="ARBA00005254"/>
    </source>
</evidence>
<evidence type="ECO:0000313" key="9">
    <source>
        <dbReference type="Proteomes" id="UP000798488"/>
    </source>
</evidence>
<dbReference type="GO" id="GO:0018812">
    <property type="term" value="F:3-hydroxyacyl-CoA dehydratase activity"/>
    <property type="evidence" value="ECO:0007669"/>
    <property type="project" value="UniProtKB-EC"/>
</dbReference>
<dbReference type="PROSITE" id="PS00166">
    <property type="entry name" value="ENOYL_COA_HYDRATASE"/>
    <property type="match status" value="1"/>
</dbReference>
<dbReference type="SUPFAM" id="SSF52096">
    <property type="entry name" value="ClpP/crotonase"/>
    <property type="match status" value="1"/>
</dbReference>
<sequence length="261" mass="28243">MEYKNLRLEKDGNIAVITLNRPEVRNALNPPMWEEIHYAIRDCDLDKDVRVVIITGAGGIAFASGADIRILKDFDTREVLEFEVLIQGSLNEVENLDKPVIAAIDGFALGGGCELALACDIRIATNRSKLGFPEVNLGLIPGAGGTQRLQRLVGIGKAKELIFTSDVISAQEAKELGMLNKVVEKTEDLLPAAKAMAEKIIAKGPMAVSLAKAAINMGANTDLNSGLLIEKFASTIAFSTEDRYEGTTAFIEKRKPIFKGK</sequence>
<dbReference type="Gene3D" id="3.90.226.10">
    <property type="entry name" value="2-enoyl-CoA Hydratase, Chain A, domain 1"/>
    <property type="match status" value="1"/>
</dbReference>
<comment type="similarity">
    <text evidence="2 7">Belongs to the enoyl-CoA hydratase/isomerase family.</text>
</comment>